<proteinExistence type="predicted"/>
<organism evidence="1 2">
    <name type="scientific">Streblomastix strix</name>
    <dbReference type="NCBI Taxonomy" id="222440"/>
    <lineage>
        <taxon>Eukaryota</taxon>
        <taxon>Metamonada</taxon>
        <taxon>Preaxostyla</taxon>
        <taxon>Oxymonadida</taxon>
        <taxon>Streblomastigidae</taxon>
        <taxon>Streblomastix</taxon>
    </lineage>
</organism>
<accession>A0A5J4VHM8</accession>
<dbReference type="Proteomes" id="UP000324800">
    <property type="component" value="Unassembled WGS sequence"/>
</dbReference>
<evidence type="ECO:0000313" key="1">
    <source>
        <dbReference type="EMBL" id="KAA6381889.1"/>
    </source>
</evidence>
<comment type="caution">
    <text evidence="1">The sequence shown here is derived from an EMBL/GenBank/DDBJ whole genome shotgun (WGS) entry which is preliminary data.</text>
</comment>
<sequence length="1066" mass="119326">MPPKIHPDVVHLGDDVNVNQAIRLTRRWASLNRRAGRVNIPASEIRASSKGANYWKFVNEQQIKLPEGHAPSAGFRSTVNNAKVEVHPDGHTFQIGEPNWHDKPHIHGINADGKEVNFTFGQPSRPYSGKLMKGIKTGARVLAIAGIAVSFYNIKTASAQERTGVIIREAASYGGGYIGSGIGAIVGAHIFPGIGTVIGGIVGGYFGSRVSSEIADKIRTNNTGNLNDQVNPGGISLSGELQVDMLSRLQFDLPSIDSVYMDKNGKLVLISSNNQGSKVDGLEHVISEDFLLALAIALSGQQIHFSLDPWDPQQPDGPYYQKVFYPEILRRTAFGETLFQTDYNMKKLAFGLMQVPGLTSEMSFRLNEQSTGPSRHRLWIVSDDIQLHVTQTDQGQQLEFGPLNMRVCCKALQVDPNSSSGLRDVETADSEQDSSHIFSKHMTEKYNLIAQKHPEYARLQNLAKLFALAKWLVEQGVDIDPELIVSALRQRGVNISNNLSIFESLGPVNRTMNEEFAQGDLSRAPVDRLSNSKSKTTTVQINPHQTQTQTHSWTLTGGIDLETVIQIIKQTQPIKPLPPDLFDFIADTIPNHTVQIPGNIPAVVIPINILSEKMTSDMISTEAEKFVSSDPKKAFEIASNALNTSSQFLKANIIMAQTGSQLGYHKDAFLSYINSAILTPEEQKSDEFLKLADISLNEIWKQPLNPQPRARWLDRFDIYVPGDWIELQIAGVDPSLSQIFISQNSNLISKNSPIETMIISELSQSPDFATFVDLIRQQNLDDEILQQIYSSCIPDVFATLDNPHVVNAGYVNISSIATFVTAKIFGSINDQQYAYYHFFILPDSTLGHGKKCLFLMLSCRDVMAPLMNHWSNELWDMIIESVNPITHQRILPDLIRLQQDHDIDLQAALFESLQNARQSNEDAEITKVEDDYDDDLAKAIRISHEDEIQHRDIDKQEDLDQILKHSLDENEHGLQNVDIDLHEALVESLREFQQQKQDNLMSKAIAAKFACNQKHLKQCDRDEYQQTIRPSSQEIEQQQRENDEYEALLKAAIKQSMVMQNKKKNI</sequence>
<dbReference type="InterPro" id="IPR003903">
    <property type="entry name" value="UIM_dom"/>
</dbReference>
<evidence type="ECO:0000313" key="2">
    <source>
        <dbReference type="Proteomes" id="UP000324800"/>
    </source>
</evidence>
<reference evidence="1 2" key="1">
    <citation type="submission" date="2019-03" db="EMBL/GenBank/DDBJ databases">
        <title>Single cell metagenomics reveals metabolic interactions within the superorganism composed of flagellate Streblomastix strix and complex community of Bacteroidetes bacteria on its surface.</title>
        <authorList>
            <person name="Treitli S.C."/>
            <person name="Kolisko M."/>
            <person name="Husnik F."/>
            <person name="Keeling P."/>
            <person name="Hampl V."/>
        </authorList>
    </citation>
    <scope>NUCLEOTIDE SEQUENCE [LARGE SCALE GENOMIC DNA]</scope>
    <source>
        <strain evidence="1">ST1C</strain>
    </source>
</reference>
<protein>
    <submittedName>
        <fullName evidence="1">Uncharacterized protein</fullName>
    </submittedName>
</protein>
<gene>
    <name evidence="1" type="ORF">EZS28_022584</name>
</gene>
<name>A0A5J4VHM8_9EUKA</name>
<dbReference type="EMBL" id="SNRW01007077">
    <property type="protein sequence ID" value="KAA6381889.1"/>
    <property type="molecule type" value="Genomic_DNA"/>
</dbReference>
<dbReference type="SMART" id="SM00726">
    <property type="entry name" value="UIM"/>
    <property type="match status" value="6"/>
</dbReference>
<dbReference type="OrthoDB" id="5978103at2759"/>
<dbReference type="AlphaFoldDB" id="A0A5J4VHM8"/>